<proteinExistence type="predicted"/>
<reference evidence="1 2" key="1">
    <citation type="submission" date="2012-02" db="EMBL/GenBank/DDBJ databases">
        <title>Improved High-Quality Draft sequence of Microvirga sp. WSM3557.</title>
        <authorList>
            <consortium name="US DOE Joint Genome Institute"/>
            <person name="Lucas S."/>
            <person name="Han J."/>
            <person name="Lapidus A."/>
            <person name="Cheng J.-F."/>
            <person name="Goodwin L."/>
            <person name="Pitluck S."/>
            <person name="Peters L."/>
            <person name="Zhang X."/>
            <person name="Detter J.C."/>
            <person name="Han C."/>
            <person name="Tapia R."/>
            <person name="Land M."/>
            <person name="Hauser L."/>
            <person name="Kyrpides N."/>
            <person name="Ivanova N."/>
            <person name="Pagani I."/>
            <person name="Brau L."/>
            <person name="Yates R."/>
            <person name="O'Hara G."/>
            <person name="Rui T."/>
            <person name="Howieson J."/>
            <person name="Reeve W."/>
            <person name="Woyke T."/>
        </authorList>
    </citation>
    <scope>NUCLEOTIDE SEQUENCE [LARGE SCALE GENOMIC DNA]</scope>
    <source>
        <strain evidence="1 2">WSM3557</strain>
    </source>
</reference>
<keyword evidence="2" id="KW-1185">Reference proteome</keyword>
<dbReference type="RefSeq" id="WP_009762929.1">
    <property type="nucleotide sequence ID" value="NZ_CP141050.1"/>
</dbReference>
<gene>
    <name evidence="1" type="ORF">MicloDRAFT_00034300</name>
</gene>
<evidence type="ECO:0000313" key="2">
    <source>
        <dbReference type="Proteomes" id="UP000003947"/>
    </source>
</evidence>
<dbReference type="HOGENOM" id="CLU_051256_2_2_5"/>
<dbReference type="Gene3D" id="2.30.130.30">
    <property type="entry name" value="Hypothetical protein"/>
    <property type="match status" value="1"/>
</dbReference>
<dbReference type="PATRIC" id="fig|864069.3.peg.3736"/>
<dbReference type="Proteomes" id="UP000003947">
    <property type="component" value="Unassembled WGS sequence"/>
</dbReference>
<dbReference type="EMBL" id="JH660645">
    <property type="protein sequence ID" value="EIM26879.1"/>
    <property type="molecule type" value="Genomic_DNA"/>
</dbReference>
<accession>I4YSD7</accession>
<dbReference type="eggNOG" id="ENOG50331AT">
    <property type="taxonomic scope" value="Bacteria"/>
</dbReference>
<dbReference type="SUPFAM" id="SSF88697">
    <property type="entry name" value="PUA domain-like"/>
    <property type="match status" value="1"/>
</dbReference>
<protein>
    <recommendedName>
        <fullName evidence="3">ASCH domain-containing protein</fullName>
    </recommendedName>
</protein>
<organism evidence="1 2">
    <name type="scientific">Microvirga lotononidis</name>
    <dbReference type="NCBI Taxonomy" id="864069"/>
    <lineage>
        <taxon>Bacteria</taxon>
        <taxon>Pseudomonadati</taxon>
        <taxon>Pseudomonadota</taxon>
        <taxon>Alphaproteobacteria</taxon>
        <taxon>Hyphomicrobiales</taxon>
        <taxon>Methylobacteriaceae</taxon>
        <taxon>Microvirga</taxon>
    </lineage>
</organism>
<dbReference type="CDD" id="cd06554">
    <property type="entry name" value="ASCH_ASC-1_like"/>
    <property type="match status" value="1"/>
</dbReference>
<evidence type="ECO:0000313" key="1">
    <source>
        <dbReference type="EMBL" id="EIM26879.1"/>
    </source>
</evidence>
<name>I4YSD7_9HYPH</name>
<dbReference type="STRING" id="864069.MicloDRAFT_00034300"/>
<dbReference type="InterPro" id="IPR015947">
    <property type="entry name" value="PUA-like_sf"/>
</dbReference>
<dbReference type="OrthoDB" id="359066at2"/>
<evidence type="ECO:0008006" key="3">
    <source>
        <dbReference type="Google" id="ProtNLM"/>
    </source>
</evidence>
<sequence>MTVALSVRQPFAWAIFHAGMDVDNREWPTQFRGRVLIHATAIVRQEDYSAFQQACRSPEQWLCQAIMLGGGLPRKEDLPRGGIVGEVEIADCVTEHPSPWFIGPYGFVLRSPRIVPFTPLPGSLRFFDVDEQCLINS</sequence>
<dbReference type="AlphaFoldDB" id="I4YSD7"/>